<sequence length="73" mass="8181">MALSYTAGMTAPYTVAVATYFRPGKRRLRLDPCTSQTSAPSSLRTATCRLTVATDTSRRRAVPIRSYRTIPRW</sequence>
<dbReference type="Proteomes" id="UP000218944">
    <property type="component" value="Unassembled WGS sequence"/>
</dbReference>
<dbReference type="EMBL" id="NSJV01000459">
    <property type="protein sequence ID" value="PAU46399.1"/>
    <property type="molecule type" value="Genomic_DNA"/>
</dbReference>
<proteinExistence type="predicted"/>
<keyword evidence="2" id="KW-1185">Reference proteome</keyword>
<name>A0A2A2D4T7_9ACTN</name>
<accession>A0A2A2D4T7</accession>
<organism evidence="1 2">
    <name type="scientific">Streptomyces albireticuli</name>
    <dbReference type="NCBI Taxonomy" id="1940"/>
    <lineage>
        <taxon>Bacteria</taxon>
        <taxon>Bacillati</taxon>
        <taxon>Actinomycetota</taxon>
        <taxon>Actinomycetes</taxon>
        <taxon>Kitasatosporales</taxon>
        <taxon>Streptomycetaceae</taxon>
        <taxon>Streptomyces</taxon>
    </lineage>
</organism>
<gene>
    <name evidence="1" type="ORF">CK936_24340</name>
</gene>
<comment type="caution">
    <text evidence="1">The sequence shown here is derived from an EMBL/GenBank/DDBJ whole genome shotgun (WGS) entry which is preliminary data.</text>
</comment>
<protein>
    <submittedName>
        <fullName evidence="1">Uncharacterized protein</fullName>
    </submittedName>
</protein>
<dbReference type="AlphaFoldDB" id="A0A2A2D4T7"/>
<reference evidence="1 2" key="1">
    <citation type="submission" date="2017-08" db="EMBL/GenBank/DDBJ databases">
        <title>Genome sequence of Streptomyces albireticuli NRRL B-1670.</title>
        <authorList>
            <person name="Graham D.E."/>
            <person name="Mahan K.M."/>
            <person name="Klingeman D.M."/>
            <person name="Hettich R.L."/>
            <person name="Parry R.J."/>
            <person name="Spain J.C."/>
        </authorList>
    </citation>
    <scope>NUCLEOTIDE SEQUENCE [LARGE SCALE GENOMIC DNA]</scope>
    <source>
        <strain evidence="1 2">NRRL B-1670</strain>
    </source>
</reference>
<evidence type="ECO:0000313" key="1">
    <source>
        <dbReference type="EMBL" id="PAU46399.1"/>
    </source>
</evidence>
<evidence type="ECO:0000313" key="2">
    <source>
        <dbReference type="Proteomes" id="UP000218944"/>
    </source>
</evidence>